<feature type="binding site" evidence="2">
    <location>
        <begin position="201"/>
        <end position="208"/>
    </location>
    <ligand>
        <name>ATP</name>
        <dbReference type="ChEBI" id="CHEBI:30616"/>
    </ligand>
</feature>
<dbReference type="Proteomes" id="UP000326336">
    <property type="component" value="Unassembled WGS sequence"/>
</dbReference>
<dbReference type="PANTHER" id="PTHR13504">
    <property type="entry name" value="FIDO DOMAIN-CONTAINING PROTEIN DDB_G0283145"/>
    <property type="match status" value="1"/>
</dbReference>
<keyword evidence="2" id="KW-0067">ATP-binding</keyword>
<keyword evidence="5" id="KW-1185">Reference proteome</keyword>
<feature type="domain" description="Fido" evidence="3">
    <location>
        <begin position="108"/>
        <end position="266"/>
    </location>
</feature>
<dbReference type="SUPFAM" id="SSF140931">
    <property type="entry name" value="Fic-like"/>
    <property type="match status" value="1"/>
</dbReference>
<evidence type="ECO:0000313" key="4">
    <source>
        <dbReference type="EMBL" id="KAB5607103.1"/>
    </source>
</evidence>
<dbReference type="InterPro" id="IPR036388">
    <property type="entry name" value="WH-like_DNA-bd_sf"/>
</dbReference>
<sequence>MRSFDYVTAAESLLTARTTALLTAIHESRGRYSVQALIKPDYLGTLTAVARIQSTDASNRIEGIATSNSRLNALIERKTTPRNRNEEEIAGYRDVLAAIHDNHDYIPLTPNVVLQLHRDLFRHTPLSFAGRFKDSDNVIVEQTANGERSIRFAPPAALATPELVADICNAYDEAIRNGHTDALLVIAMFVFDFTCIHPFNDGNGRMSRLLTLLALYRNGYEIGKYISIEQLIERSKDTYYDALAGSTAGWNDGTNDYAPFVNYLLGVILAAYREFDDRVGELTGSLGAQERVASLIERELSPLSKADILARLPDISVTTVERALKSLHSSSRIEKIGAGRATRYAARRAEHA</sequence>
<proteinExistence type="predicted"/>
<dbReference type="Gene3D" id="1.10.10.10">
    <property type="entry name" value="Winged helix-like DNA-binding domain superfamily/Winged helix DNA-binding domain"/>
    <property type="match status" value="1"/>
</dbReference>
<evidence type="ECO:0000313" key="5">
    <source>
        <dbReference type="Proteomes" id="UP000326336"/>
    </source>
</evidence>
<dbReference type="AlphaFoldDB" id="A0A5N5RIR3"/>
<evidence type="ECO:0000256" key="2">
    <source>
        <dbReference type="PIRSR" id="PIRSR640198-2"/>
    </source>
</evidence>
<dbReference type="Pfam" id="PF02661">
    <property type="entry name" value="Fic"/>
    <property type="match status" value="1"/>
</dbReference>
<dbReference type="EMBL" id="RQSP01000016">
    <property type="protein sequence ID" value="KAB5607103.1"/>
    <property type="molecule type" value="Genomic_DNA"/>
</dbReference>
<dbReference type="Gene3D" id="1.10.3290.10">
    <property type="entry name" value="Fido-like domain"/>
    <property type="match status" value="1"/>
</dbReference>
<evidence type="ECO:0000259" key="3">
    <source>
        <dbReference type="PROSITE" id="PS51459"/>
    </source>
</evidence>
<dbReference type="InterPro" id="IPR040198">
    <property type="entry name" value="Fido_containing"/>
</dbReference>
<feature type="active site" evidence="1">
    <location>
        <position position="197"/>
    </location>
</feature>
<feature type="binding site" evidence="2">
    <location>
        <begin position="239"/>
        <end position="240"/>
    </location>
    <ligand>
        <name>ATP</name>
        <dbReference type="ChEBI" id="CHEBI:30616"/>
    </ligand>
</feature>
<accession>A0A5N5RIR3</accession>
<evidence type="ECO:0000256" key="1">
    <source>
        <dbReference type="PIRSR" id="PIRSR640198-1"/>
    </source>
</evidence>
<organism evidence="4 5">
    <name type="scientific">Bifidobacterium jacchi</name>
    <dbReference type="NCBI Taxonomy" id="2490545"/>
    <lineage>
        <taxon>Bacteria</taxon>
        <taxon>Bacillati</taxon>
        <taxon>Actinomycetota</taxon>
        <taxon>Actinomycetes</taxon>
        <taxon>Bifidobacteriales</taxon>
        <taxon>Bifidobacteriaceae</taxon>
        <taxon>Bifidobacterium</taxon>
    </lineage>
</organism>
<dbReference type="PANTHER" id="PTHR13504:SF38">
    <property type="entry name" value="FIDO DOMAIN-CONTAINING PROTEIN"/>
    <property type="match status" value="1"/>
</dbReference>
<dbReference type="OrthoDB" id="9813719at2"/>
<comment type="caution">
    <text evidence="4">The sequence shown here is derived from an EMBL/GenBank/DDBJ whole genome shotgun (WGS) entry which is preliminary data.</text>
</comment>
<name>A0A5N5RIR3_9BIFI</name>
<dbReference type="InterPro" id="IPR003812">
    <property type="entry name" value="Fido"/>
</dbReference>
<protein>
    <submittedName>
        <fullName evidence="4">Fic family protein</fullName>
    </submittedName>
</protein>
<keyword evidence="2" id="KW-0547">Nucleotide-binding</keyword>
<gene>
    <name evidence="4" type="ORF">EHS19_05810</name>
</gene>
<feature type="binding site" evidence="2">
    <location>
        <position position="251"/>
    </location>
    <ligand>
        <name>ATP</name>
        <dbReference type="ChEBI" id="CHEBI:30616"/>
    </ligand>
</feature>
<dbReference type="RefSeq" id="WP_151916838.1">
    <property type="nucleotide sequence ID" value="NZ_RQSP01000016.1"/>
</dbReference>
<reference evidence="4 5" key="1">
    <citation type="journal article" date="2019" name="Int. J. Syst. Evol. Microbiol.">
        <title>Bifidobacterium jacchi sp. nov., isolated from the faeces of a baby common marmoset (Callithrix jacchus).</title>
        <authorList>
            <person name="Modesto M."/>
            <person name="Watanabe K."/>
            <person name="Arita M."/>
            <person name="Satti M."/>
            <person name="Oki K."/>
            <person name="Sciavilla P."/>
            <person name="Patavino C."/>
            <person name="Camma C."/>
            <person name="Michelini S."/>
            <person name="Sgorbati B."/>
            <person name="Mattarelli P."/>
        </authorList>
    </citation>
    <scope>NUCLEOTIDE SEQUENCE [LARGE SCALE GENOMIC DNA]</scope>
    <source>
        <strain evidence="4 5">MRM 9.3</strain>
    </source>
</reference>
<dbReference type="PROSITE" id="PS51459">
    <property type="entry name" value="FIDO"/>
    <property type="match status" value="1"/>
</dbReference>
<dbReference type="InterPro" id="IPR036597">
    <property type="entry name" value="Fido-like_dom_sf"/>
</dbReference>
<dbReference type="GO" id="GO:0005524">
    <property type="term" value="F:ATP binding"/>
    <property type="evidence" value="ECO:0007669"/>
    <property type="project" value="UniProtKB-KW"/>
</dbReference>